<dbReference type="OrthoDB" id="1441018at2"/>
<evidence type="ECO:0000313" key="4">
    <source>
        <dbReference type="Proteomes" id="UP000001601"/>
    </source>
</evidence>
<dbReference type="STRING" id="398720.MED217_12364"/>
<keyword evidence="2" id="KW-1133">Transmembrane helix</keyword>
<reference evidence="3 4" key="1">
    <citation type="journal article" date="2007" name="Nature">
        <title>Light stimulates growth of proteorhodopsin-containing marine Flavobacteria.</title>
        <authorList>
            <person name="Gomez-Consarnau L."/>
            <person name="Gonzalez J.M."/>
            <person name="Coll-Llado M."/>
            <person name="Gourdon P."/>
            <person name="Pascher T."/>
            <person name="Neutze R."/>
            <person name="Pedros-Alio C."/>
            <person name="Pinhassi J."/>
        </authorList>
    </citation>
    <scope>NUCLEOTIDE SEQUENCE [LARGE SCALE GENOMIC DNA]</scope>
    <source>
        <strain evidence="3 4">MED217</strain>
    </source>
</reference>
<gene>
    <name evidence="3" type="ORF">MED217_12364</name>
</gene>
<comment type="caution">
    <text evidence="3">The sequence shown here is derived from an EMBL/GenBank/DDBJ whole genome shotgun (WGS) entry which is preliminary data.</text>
</comment>
<keyword evidence="4" id="KW-1185">Reference proteome</keyword>
<feature type="transmembrane region" description="Helical" evidence="2">
    <location>
        <begin position="48"/>
        <end position="67"/>
    </location>
</feature>
<evidence type="ECO:0000256" key="1">
    <source>
        <dbReference type="SAM" id="Coils"/>
    </source>
</evidence>
<keyword evidence="2" id="KW-0812">Transmembrane</keyword>
<dbReference type="HOGENOM" id="CLU_118510_0_0_10"/>
<evidence type="ECO:0000256" key="2">
    <source>
        <dbReference type="SAM" id="Phobius"/>
    </source>
</evidence>
<dbReference type="Proteomes" id="UP000001601">
    <property type="component" value="Unassembled WGS sequence"/>
</dbReference>
<keyword evidence="1" id="KW-0175">Coiled coil</keyword>
<sequence>MAQDIRELFKNDLSIPDEGLKRGHEARFNARLDAHFGKAEKAKAEGYLWMKIAAVLVVVIAISGLLLNNPLSSGAQADQPTEVHAVANAKPTKVQLSDFSPEYKQIEDRYLASIHMELAQLNVTEDNKAIVDAFMGQLEELNQEYDRLNADLVATGVNDQNIQALIDNLQFRLDLLTKLKEKLNELQESQNNEIQTNTL</sequence>
<proteinExistence type="predicted"/>
<evidence type="ECO:0000313" key="3">
    <source>
        <dbReference type="EMBL" id="EAQ49650.1"/>
    </source>
</evidence>
<protein>
    <submittedName>
        <fullName evidence="3">Uncharacterized protein</fullName>
    </submittedName>
</protein>
<keyword evidence="2" id="KW-0472">Membrane</keyword>
<dbReference type="AlphaFoldDB" id="A3XLB9"/>
<dbReference type="RefSeq" id="WP_009780829.1">
    <property type="nucleotide sequence ID" value="NZ_CH672395.1"/>
</dbReference>
<accession>A3XLB9</accession>
<organism evidence="3 4">
    <name type="scientific">Leeuwenhoekiella blandensis (strain CECT 7118 / CCUG 51940 / KCTC 22103 / MED217)</name>
    <name type="common">Flavobacterium sp. (strain MED217)</name>
    <dbReference type="NCBI Taxonomy" id="398720"/>
    <lineage>
        <taxon>Bacteria</taxon>
        <taxon>Pseudomonadati</taxon>
        <taxon>Bacteroidota</taxon>
        <taxon>Flavobacteriia</taxon>
        <taxon>Flavobacteriales</taxon>
        <taxon>Flavobacteriaceae</taxon>
        <taxon>Leeuwenhoekiella</taxon>
    </lineage>
</organism>
<dbReference type="EMBL" id="AANC01000004">
    <property type="protein sequence ID" value="EAQ49650.1"/>
    <property type="molecule type" value="Genomic_DNA"/>
</dbReference>
<feature type="coiled-coil region" evidence="1">
    <location>
        <begin position="131"/>
        <end position="196"/>
    </location>
</feature>
<dbReference type="eggNOG" id="ENOG5031U66">
    <property type="taxonomic scope" value="Bacteria"/>
</dbReference>
<name>A3XLB9_LEEBM</name>